<dbReference type="Gene3D" id="1.10.3730.20">
    <property type="match status" value="1"/>
</dbReference>
<feature type="transmembrane region" description="Helical" evidence="8">
    <location>
        <begin position="157"/>
        <end position="177"/>
    </location>
</feature>
<dbReference type="PANTHER" id="PTHR32322">
    <property type="entry name" value="INNER MEMBRANE TRANSPORTER"/>
    <property type="match status" value="1"/>
</dbReference>
<comment type="similarity">
    <text evidence="2">Belongs to the EamA transporter family.</text>
</comment>
<evidence type="ECO:0000256" key="9">
    <source>
        <dbReference type="SAM" id="SignalP"/>
    </source>
</evidence>
<evidence type="ECO:0000256" key="1">
    <source>
        <dbReference type="ARBA" id="ARBA00004651"/>
    </source>
</evidence>
<evidence type="ECO:0000256" key="8">
    <source>
        <dbReference type="SAM" id="Phobius"/>
    </source>
</evidence>
<feature type="domain" description="EamA" evidence="10">
    <location>
        <begin position="13"/>
        <end position="145"/>
    </location>
</feature>
<evidence type="ECO:0000313" key="11">
    <source>
        <dbReference type="EMBL" id="SHG90112.1"/>
    </source>
</evidence>
<feature type="domain" description="EamA" evidence="10">
    <location>
        <begin position="159"/>
        <end position="292"/>
    </location>
</feature>
<gene>
    <name evidence="11" type="ORF">SAMN05444320_11625</name>
</gene>
<evidence type="ECO:0000256" key="5">
    <source>
        <dbReference type="ARBA" id="ARBA00022989"/>
    </source>
</evidence>
<dbReference type="GO" id="GO:0005886">
    <property type="term" value="C:plasma membrane"/>
    <property type="evidence" value="ECO:0007669"/>
    <property type="project" value="UniProtKB-SubCell"/>
</dbReference>
<feature type="chain" id="PRO_5012341438" evidence="9">
    <location>
        <begin position="33"/>
        <end position="339"/>
    </location>
</feature>
<feature type="transmembrane region" description="Helical" evidence="8">
    <location>
        <begin position="220"/>
        <end position="239"/>
    </location>
</feature>
<keyword evidence="6 8" id="KW-0472">Membrane</keyword>
<sequence>MARMTGTATTSRAASLVLVASALFGTTGTAQALGPDGLDPLVVGAARVALAGAVLLGLAWARGAFRAAARVDWRVLTAGAAGVALFQVGFFSGVRLAGVAIGTVVALGSCPIWAGLATWAATRRAPGRLWTTATALAVAGVVTLVLAGAPAGGGDGVPLGLALALAAGLGYGVYTVAGSRLIASGQRSDGAMGLLFAAGAVPLVPVLALRWPGGLENAQGWLTVGYLALVPTVLAYLLFGAGLRVLPAPTVATLNLAEPVVAAALGVAVLGEPVTTGGVAGAVLVLGGLAVLALPARGRRTAGRQEPGRQEAGHQKPGDQKPGDPVAGRRTPDRPAPTG</sequence>
<feature type="transmembrane region" description="Helical" evidence="8">
    <location>
        <begin position="251"/>
        <end position="271"/>
    </location>
</feature>
<accession>A0A1M5NKT4</accession>
<comment type="subcellular location">
    <subcellularLocation>
        <location evidence="1">Cell membrane</location>
        <topology evidence="1">Multi-pass membrane protein</topology>
    </subcellularLocation>
</comment>
<feature type="signal peptide" evidence="9">
    <location>
        <begin position="1"/>
        <end position="32"/>
    </location>
</feature>
<dbReference type="AlphaFoldDB" id="A0A1M5NKT4"/>
<feature type="compositionally biased region" description="Basic and acidic residues" evidence="7">
    <location>
        <begin position="306"/>
        <end position="322"/>
    </location>
</feature>
<evidence type="ECO:0000256" key="4">
    <source>
        <dbReference type="ARBA" id="ARBA00022692"/>
    </source>
</evidence>
<dbReference type="Pfam" id="PF00892">
    <property type="entry name" value="EamA"/>
    <property type="match status" value="2"/>
</dbReference>
<keyword evidence="4 8" id="KW-0812">Transmembrane</keyword>
<dbReference type="PANTHER" id="PTHR32322:SF18">
    <property type="entry name" value="S-ADENOSYLMETHIONINE_S-ADENOSYLHOMOCYSTEINE TRANSPORTER"/>
    <property type="match status" value="1"/>
</dbReference>
<feature type="transmembrane region" description="Helical" evidence="8">
    <location>
        <begin position="189"/>
        <end position="208"/>
    </location>
</feature>
<keyword evidence="9" id="KW-0732">Signal</keyword>
<feature type="region of interest" description="Disordered" evidence="7">
    <location>
        <begin position="299"/>
        <end position="339"/>
    </location>
</feature>
<evidence type="ECO:0000256" key="3">
    <source>
        <dbReference type="ARBA" id="ARBA00022475"/>
    </source>
</evidence>
<feature type="transmembrane region" description="Helical" evidence="8">
    <location>
        <begin position="73"/>
        <end position="90"/>
    </location>
</feature>
<dbReference type="InterPro" id="IPR037185">
    <property type="entry name" value="EmrE-like"/>
</dbReference>
<dbReference type="OrthoDB" id="9787117at2"/>
<dbReference type="EMBL" id="FQVN01000016">
    <property type="protein sequence ID" value="SHG90112.1"/>
    <property type="molecule type" value="Genomic_DNA"/>
</dbReference>
<proteinExistence type="inferred from homology"/>
<dbReference type="STRING" id="2017.SAMN05444320_11625"/>
<evidence type="ECO:0000256" key="2">
    <source>
        <dbReference type="ARBA" id="ARBA00007362"/>
    </source>
</evidence>
<dbReference type="SUPFAM" id="SSF103481">
    <property type="entry name" value="Multidrug resistance efflux transporter EmrE"/>
    <property type="match status" value="2"/>
</dbReference>
<keyword evidence="3" id="KW-1003">Cell membrane</keyword>
<protein>
    <submittedName>
        <fullName evidence="11">Drug/metabolite transporter, DME family</fullName>
    </submittedName>
</protein>
<reference evidence="11 12" key="1">
    <citation type="submission" date="2016-11" db="EMBL/GenBank/DDBJ databases">
        <authorList>
            <person name="Jaros S."/>
            <person name="Januszkiewicz K."/>
            <person name="Wedrychowicz H."/>
        </authorList>
    </citation>
    <scope>NUCLEOTIDE SEQUENCE [LARGE SCALE GENOMIC DNA]</scope>
    <source>
        <strain evidence="11 12">DSM 44523</strain>
    </source>
</reference>
<dbReference type="Proteomes" id="UP000184501">
    <property type="component" value="Unassembled WGS sequence"/>
</dbReference>
<dbReference type="InterPro" id="IPR000620">
    <property type="entry name" value="EamA_dom"/>
</dbReference>
<feature type="transmembrane region" description="Helical" evidence="8">
    <location>
        <begin position="277"/>
        <end position="296"/>
    </location>
</feature>
<feature type="transmembrane region" description="Helical" evidence="8">
    <location>
        <begin position="96"/>
        <end position="117"/>
    </location>
</feature>
<feature type="transmembrane region" description="Helical" evidence="8">
    <location>
        <begin position="129"/>
        <end position="151"/>
    </location>
</feature>
<feature type="transmembrane region" description="Helical" evidence="8">
    <location>
        <begin position="42"/>
        <end position="61"/>
    </location>
</feature>
<name>A0A1M5NKT4_STRHI</name>
<evidence type="ECO:0000256" key="6">
    <source>
        <dbReference type="ARBA" id="ARBA00023136"/>
    </source>
</evidence>
<evidence type="ECO:0000256" key="7">
    <source>
        <dbReference type="SAM" id="MobiDB-lite"/>
    </source>
</evidence>
<keyword evidence="5 8" id="KW-1133">Transmembrane helix</keyword>
<evidence type="ECO:0000313" key="12">
    <source>
        <dbReference type="Proteomes" id="UP000184501"/>
    </source>
</evidence>
<keyword evidence="12" id="KW-1185">Reference proteome</keyword>
<evidence type="ECO:0000259" key="10">
    <source>
        <dbReference type="Pfam" id="PF00892"/>
    </source>
</evidence>
<dbReference type="InterPro" id="IPR050638">
    <property type="entry name" value="AA-Vitamin_Transporters"/>
</dbReference>
<organism evidence="11 12">
    <name type="scientific">Streptoalloteichus hindustanus</name>
    <dbReference type="NCBI Taxonomy" id="2017"/>
    <lineage>
        <taxon>Bacteria</taxon>
        <taxon>Bacillati</taxon>
        <taxon>Actinomycetota</taxon>
        <taxon>Actinomycetes</taxon>
        <taxon>Pseudonocardiales</taxon>
        <taxon>Pseudonocardiaceae</taxon>
        <taxon>Streptoalloteichus</taxon>
    </lineage>
</organism>